<comment type="caution">
    <text evidence="2">The sequence shown here is derived from an EMBL/GenBank/DDBJ whole genome shotgun (WGS) entry which is preliminary data.</text>
</comment>
<dbReference type="Proteomes" id="UP000299102">
    <property type="component" value="Unassembled WGS sequence"/>
</dbReference>
<keyword evidence="3" id="KW-1185">Reference proteome</keyword>
<evidence type="ECO:0000313" key="2">
    <source>
        <dbReference type="EMBL" id="GBP32321.1"/>
    </source>
</evidence>
<name>A0A4C1V0Q0_EUMVA</name>
<dbReference type="AlphaFoldDB" id="A0A4C1V0Q0"/>
<accession>A0A4C1V0Q0</accession>
<protein>
    <submittedName>
        <fullName evidence="2">Uncharacterized protein</fullName>
    </submittedName>
</protein>
<feature type="region of interest" description="Disordered" evidence="1">
    <location>
        <begin position="28"/>
        <end position="65"/>
    </location>
</feature>
<dbReference type="EMBL" id="BGZK01000258">
    <property type="protein sequence ID" value="GBP32321.1"/>
    <property type="molecule type" value="Genomic_DNA"/>
</dbReference>
<organism evidence="2 3">
    <name type="scientific">Eumeta variegata</name>
    <name type="common">Bagworm moth</name>
    <name type="synonym">Eumeta japonica</name>
    <dbReference type="NCBI Taxonomy" id="151549"/>
    <lineage>
        <taxon>Eukaryota</taxon>
        <taxon>Metazoa</taxon>
        <taxon>Ecdysozoa</taxon>
        <taxon>Arthropoda</taxon>
        <taxon>Hexapoda</taxon>
        <taxon>Insecta</taxon>
        <taxon>Pterygota</taxon>
        <taxon>Neoptera</taxon>
        <taxon>Endopterygota</taxon>
        <taxon>Lepidoptera</taxon>
        <taxon>Glossata</taxon>
        <taxon>Ditrysia</taxon>
        <taxon>Tineoidea</taxon>
        <taxon>Psychidae</taxon>
        <taxon>Oiketicinae</taxon>
        <taxon>Eumeta</taxon>
    </lineage>
</organism>
<evidence type="ECO:0000256" key="1">
    <source>
        <dbReference type="SAM" id="MobiDB-lite"/>
    </source>
</evidence>
<reference evidence="2 3" key="1">
    <citation type="journal article" date="2019" name="Commun. Biol.">
        <title>The bagworm genome reveals a unique fibroin gene that provides high tensile strength.</title>
        <authorList>
            <person name="Kono N."/>
            <person name="Nakamura H."/>
            <person name="Ohtoshi R."/>
            <person name="Tomita M."/>
            <person name="Numata K."/>
            <person name="Arakawa K."/>
        </authorList>
    </citation>
    <scope>NUCLEOTIDE SEQUENCE [LARGE SCALE GENOMIC DNA]</scope>
</reference>
<gene>
    <name evidence="2" type="ORF">EVAR_25575_1</name>
</gene>
<proteinExistence type="predicted"/>
<evidence type="ECO:0000313" key="3">
    <source>
        <dbReference type="Proteomes" id="UP000299102"/>
    </source>
</evidence>
<sequence>MACRNRTDARTTTPRQIGLFIGHREVTSTDQRLSTADGGASGGGSVVHTVAQSGERRRECGSSGEYIVLEPKESSQNEYGVDTEILPVIQDLQERVNTPWELSKEN</sequence>